<gene>
    <name evidence="2" type="ORF">AYY17_08875</name>
</gene>
<keyword evidence="1" id="KW-0812">Transmembrane</keyword>
<dbReference type="EMBL" id="LZEX01000034">
    <property type="protein sequence ID" value="OBU04982.1"/>
    <property type="molecule type" value="Genomic_DNA"/>
</dbReference>
<dbReference type="RefSeq" id="WP_067425036.1">
    <property type="nucleotide sequence ID" value="NZ_LZEX01000034.1"/>
</dbReference>
<proteinExistence type="predicted"/>
<reference evidence="2 3" key="1">
    <citation type="submission" date="2016-06" db="EMBL/GenBank/DDBJ databases">
        <authorList>
            <person name="Kjaerup R.B."/>
            <person name="Dalgaard T.S."/>
            <person name="Juul-Madsen H.R."/>
        </authorList>
    </citation>
    <scope>NUCLEOTIDE SEQUENCE [LARGE SCALE GENOMIC DNA]</scope>
    <source>
        <strain evidence="2 3">GCSL-Mp3</strain>
    </source>
</reference>
<comment type="caution">
    <text evidence="2">The sequence shown here is derived from an EMBL/GenBank/DDBJ whole genome shotgun (WGS) entry which is preliminary data.</text>
</comment>
<evidence type="ECO:0000313" key="3">
    <source>
        <dbReference type="Proteomes" id="UP000092247"/>
    </source>
</evidence>
<dbReference type="AlphaFoldDB" id="A0A1B8H7C4"/>
<accession>A0A1B8H7C4</accession>
<protein>
    <submittedName>
        <fullName evidence="2">Uncharacterized protein</fullName>
    </submittedName>
</protein>
<dbReference type="STRING" id="368603.AYY16_03820"/>
<feature type="transmembrane region" description="Helical" evidence="1">
    <location>
        <begin position="73"/>
        <end position="95"/>
    </location>
</feature>
<feature type="transmembrane region" description="Helical" evidence="1">
    <location>
        <begin position="7"/>
        <end position="27"/>
    </location>
</feature>
<evidence type="ECO:0000256" key="1">
    <source>
        <dbReference type="SAM" id="Phobius"/>
    </source>
</evidence>
<dbReference type="Proteomes" id="UP000092247">
    <property type="component" value="Unassembled WGS sequence"/>
</dbReference>
<evidence type="ECO:0000313" key="2">
    <source>
        <dbReference type="EMBL" id="OBU04982.1"/>
    </source>
</evidence>
<keyword evidence="1" id="KW-1133">Transmembrane helix</keyword>
<keyword evidence="1" id="KW-0472">Membrane</keyword>
<organism evidence="2 3">
    <name type="scientific">Morganella psychrotolerans</name>
    <dbReference type="NCBI Taxonomy" id="368603"/>
    <lineage>
        <taxon>Bacteria</taxon>
        <taxon>Pseudomonadati</taxon>
        <taxon>Pseudomonadota</taxon>
        <taxon>Gammaproteobacteria</taxon>
        <taxon>Enterobacterales</taxon>
        <taxon>Morganellaceae</taxon>
        <taxon>Morganella</taxon>
    </lineage>
</organism>
<sequence length="104" mass="11682">MFLFVFPAFYTAAITAMRLFFLSFYLYELSPDNVGNLRFLFRNISTAPLPVSHKTGKIRDNSRLIGFLMAKGLWNGTVVTLLLLCVATGLTGYLIRPGKSKNNK</sequence>
<name>A0A1B8H7C4_9GAMM</name>